<keyword evidence="7" id="KW-1185">Reference proteome</keyword>
<dbReference type="PROSITE" id="PS50932">
    <property type="entry name" value="HTH_LACI_2"/>
    <property type="match status" value="1"/>
</dbReference>
<evidence type="ECO:0000259" key="5">
    <source>
        <dbReference type="PROSITE" id="PS50943"/>
    </source>
</evidence>
<protein>
    <submittedName>
        <fullName evidence="6">LacI family DNA-binding transcriptional regulator</fullName>
    </submittedName>
</protein>
<dbReference type="SMART" id="SM00354">
    <property type="entry name" value="HTH_LACI"/>
    <property type="match status" value="1"/>
</dbReference>
<dbReference type="SUPFAM" id="SSF47413">
    <property type="entry name" value="lambda repressor-like DNA-binding domains"/>
    <property type="match status" value="1"/>
</dbReference>
<dbReference type="Pfam" id="PF00356">
    <property type="entry name" value="LacI"/>
    <property type="match status" value="1"/>
</dbReference>
<dbReference type="RefSeq" id="WP_406649056.1">
    <property type="nucleotide sequence ID" value="NZ_CP123584.1"/>
</dbReference>
<sequence>MSDPKIRNMEDFAAVSGISRPTVSKYFNDPHSVRQSTREKIEAALKEHNYRPNIYAVNQNRRQTKNIGLVVPNLTDPFFAGIARTIEGLIVKAGFNPLLLSSHGGPEQEISNLDSLRSIKPAAVLLAPLGRASLDAQVAEFASEVPTVLFDANLDNIGEAFFGSDNDQSVSLIVDYLCRSGEPPAFFEVGTPINPNAYKRRSAYQAAMERLGHEPHLIQVNGEGWNFEEIGFREGTRVLTSRRLPTNTILCSNDRLAIGLLSAAYENGIQVGLAEGDSLRIAGHDDHPFSRFTCPSLTTVSQNYDAIAARSVETALLLIESNERLKTREETLFEGKLEMRGSA</sequence>
<dbReference type="InterPro" id="IPR001387">
    <property type="entry name" value="Cro/C1-type_HTH"/>
</dbReference>
<dbReference type="InterPro" id="IPR046335">
    <property type="entry name" value="LacI/GalR-like_sensor"/>
</dbReference>
<dbReference type="InterPro" id="IPR010982">
    <property type="entry name" value="Lambda_DNA-bd_dom_sf"/>
</dbReference>
<evidence type="ECO:0000313" key="6">
    <source>
        <dbReference type="EMBL" id="WZK90368.1"/>
    </source>
</evidence>
<evidence type="ECO:0000256" key="2">
    <source>
        <dbReference type="ARBA" id="ARBA00023125"/>
    </source>
</evidence>
<dbReference type="EMBL" id="CP123584">
    <property type="protein sequence ID" value="WZK90368.1"/>
    <property type="molecule type" value="Genomic_DNA"/>
</dbReference>
<dbReference type="InterPro" id="IPR028082">
    <property type="entry name" value="Peripla_BP_I"/>
</dbReference>
<name>A0ABZ2XW96_9RHOB</name>
<gene>
    <name evidence="6" type="ORF">QEZ52_07450</name>
</gene>
<proteinExistence type="predicted"/>
<dbReference type="InterPro" id="IPR000843">
    <property type="entry name" value="HTH_LacI"/>
</dbReference>
<evidence type="ECO:0000259" key="4">
    <source>
        <dbReference type="PROSITE" id="PS50932"/>
    </source>
</evidence>
<feature type="domain" description="HTH lacI-type" evidence="4">
    <location>
        <begin position="7"/>
        <end position="61"/>
    </location>
</feature>
<keyword evidence="2 6" id="KW-0238">DNA-binding</keyword>
<dbReference type="PROSITE" id="PS50943">
    <property type="entry name" value="HTH_CROC1"/>
    <property type="match status" value="1"/>
</dbReference>
<dbReference type="SUPFAM" id="SSF53822">
    <property type="entry name" value="Periplasmic binding protein-like I"/>
    <property type="match status" value="1"/>
</dbReference>
<dbReference type="GO" id="GO:0003677">
    <property type="term" value="F:DNA binding"/>
    <property type="evidence" value="ECO:0007669"/>
    <property type="project" value="UniProtKB-KW"/>
</dbReference>
<keyword evidence="1" id="KW-0805">Transcription regulation</keyword>
<evidence type="ECO:0000256" key="3">
    <source>
        <dbReference type="ARBA" id="ARBA00023163"/>
    </source>
</evidence>
<dbReference type="Gene3D" id="3.40.50.2300">
    <property type="match status" value="2"/>
</dbReference>
<evidence type="ECO:0000313" key="7">
    <source>
        <dbReference type="Proteomes" id="UP001623232"/>
    </source>
</evidence>
<dbReference type="Proteomes" id="UP001623232">
    <property type="component" value="Chromosome"/>
</dbReference>
<organism evidence="6 7">
    <name type="scientific">Aliisedimentitalea scapharcae</name>
    <dbReference type="NCBI Taxonomy" id="1524259"/>
    <lineage>
        <taxon>Bacteria</taxon>
        <taxon>Pseudomonadati</taxon>
        <taxon>Pseudomonadota</taxon>
        <taxon>Alphaproteobacteria</taxon>
        <taxon>Rhodobacterales</taxon>
        <taxon>Roseobacteraceae</taxon>
        <taxon>Aliisedimentitalea</taxon>
    </lineage>
</organism>
<dbReference type="PANTHER" id="PTHR30146">
    <property type="entry name" value="LACI-RELATED TRANSCRIPTIONAL REPRESSOR"/>
    <property type="match status" value="1"/>
</dbReference>
<keyword evidence="3" id="KW-0804">Transcription</keyword>
<dbReference type="Gene3D" id="1.10.260.40">
    <property type="entry name" value="lambda repressor-like DNA-binding domains"/>
    <property type="match status" value="1"/>
</dbReference>
<evidence type="ECO:0000256" key="1">
    <source>
        <dbReference type="ARBA" id="ARBA00023015"/>
    </source>
</evidence>
<dbReference type="CDD" id="cd06267">
    <property type="entry name" value="PBP1_LacI_sugar_binding-like"/>
    <property type="match status" value="1"/>
</dbReference>
<dbReference type="CDD" id="cd01392">
    <property type="entry name" value="HTH_LacI"/>
    <property type="match status" value="1"/>
</dbReference>
<dbReference type="PANTHER" id="PTHR30146:SF109">
    <property type="entry name" value="HTH-TYPE TRANSCRIPTIONAL REGULATOR GALS"/>
    <property type="match status" value="1"/>
</dbReference>
<dbReference type="Pfam" id="PF13377">
    <property type="entry name" value="Peripla_BP_3"/>
    <property type="match status" value="1"/>
</dbReference>
<feature type="domain" description="HTH cro/C1-type" evidence="5">
    <location>
        <begin position="9"/>
        <end position="51"/>
    </location>
</feature>
<accession>A0ABZ2XW96</accession>
<reference evidence="6 7" key="1">
    <citation type="submission" date="2023-04" db="EMBL/GenBank/DDBJ databases">
        <title>Complete genome sequence of Alisedimentitalea scapharcae.</title>
        <authorList>
            <person name="Rong J.-C."/>
            <person name="Yi M.-L."/>
            <person name="Zhao Q."/>
        </authorList>
    </citation>
    <scope>NUCLEOTIDE SEQUENCE [LARGE SCALE GENOMIC DNA]</scope>
    <source>
        <strain evidence="6 7">KCTC 42119</strain>
    </source>
</reference>